<dbReference type="EMBL" id="JAFBBZ010000001">
    <property type="protein sequence ID" value="MBM7509642.1"/>
    <property type="molecule type" value="Genomic_DNA"/>
</dbReference>
<evidence type="ECO:0000313" key="6">
    <source>
        <dbReference type="EMBL" id="MBM7509642.1"/>
    </source>
</evidence>
<dbReference type="PIRSF" id="PIRSF003073">
    <property type="entry name" value="DNAC_TnpB_IstB"/>
    <property type="match status" value="1"/>
</dbReference>
<dbReference type="PANTHER" id="PTHR30050">
    <property type="entry name" value="CHROMOSOMAL REPLICATION INITIATOR PROTEIN DNAA"/>
    <property type="match status" value="1"/>
</dbReference>
<reference evidence="6 7" key="1">
    <citation type="submission" date="2021-01" db="EMBL/GenBank/DDBJ databases">
        <title>Sequencing the genomes of 1000 actinobacteria strains.</title>
        <authorList>
            <person name="Klenk H.-P."/>
        </authorList>
    </citation>
    <scope>NUCLEOTIDE SEQUENCE [LARGE SCALE GENOMIC DNA]</scope>
    <source>
        <strain evidence="6 7">DSM 18239</strain>
    </source>
</reference>
<dbReference type="InterPro" id="IPR047661">
    <property type="entry name" value="IstB"/>
</dbReference>
<keyword evidence="2" id="KW-0547">Nucleotide-binding</keyword>
<evidence type="ECO:0000259" key="5">
    <source>
        <dbReference type="SMART" id="SM00382"/>
    </source>
</evidence>
<dbReference type="SMART" id="SM00382">
    <property type="entry name" value="AAA"/>
    <property type="match status" value="1"/>
</dbReference>
<keyword evidence="7" id="KW-1185">Reference proteome</keyword>
<evidence type="ECO:0000256" key="1">
    <source>
        <dbReference type="ARBA" id="ARBA00008059"/>
    </source>
</evidence>
<proteinExistence type="inferred from homology"/>
<sequence>MTTPTGKITGRATGSDLFSEVAFLARELKTPVINETFAVLGDQARAEGWSHEEYLAAVLGRQVASRTANGTRMRIAAAHFPAIKTIEDFTFDHVPAATRDLVAHLATTTFIAKRDNVVLLGPPGTGKTHLAIALAIKAAEASYPVAFDSATGWITRLAAAHEQGHLERELRKLNRYRLLVIDEVGYLPFDTAAASLFFQLIASRYETGSVVVTSNLAFSRWGETLGDDVVAAATIDRLVHHAQVIALDGESYRTRGHRTGPPPASHTKTT</sequence>
<comment type="similarity">
    <text evidence="1">Belongs to the IS21/IS1162 putative ATP-binding protein family.</text>
</comment>
<organism evidence="6 7">
    <name type="scientific">Nocardioides salarius</name>
    <dbReference type="NCBI Taxonomy" id="374513"/>
    <lineage>
        <taxon>Bacteria</taxon>
        <taxon>Bacillati</taxon>
        <taxon>Actinomycetota</taxon>
        <taxon>Actinomycetes</taxon>
        <taxon>Propionibacteriales</taxon>
        <taxon>Nocardioidaceae</taxon>
        <taxon>Nocardioides</taxon>
    </lineage>
</organism>
<dbReference type="NCBIfam" id="NF005098">
    <property type="entry name" value="PRK06526.1"/>
    <property type="match status" value="1"/>
</dbReference>
<dbReference type="RefSeq" id="WP_193671185.1">
    <property type="nucleotide sequence ID" value="NZ_JACDTV010000033.1"/>
</dbReference>
<dbReference type="InterPro" id="IPR027417">
    <property type="entry name" value="P-loop_NTPase"/>
</dbReference>
<comment type="caution">
    <text evidence="6">The sequence shown here is derived from an EMBL/GenBank/DDBJ whole genome shotgun (WGS) entry which is preliminary data.</text>
</comment>
<dbReference type="CDD" id="cd00009">
    <property type="entry name" value="AAA"/>
    <property type="match status" value="1"/>
</dbReference>
<dbReference type="InterPro" id="IPR002611">
    <property type="entry name" value="IstB_ATP-bd"/>
</dbReference>
<keyword evidence="3" id="KW-0067">ATP-binding</keyword>
<evidence type="ECO:0000256" key="4">
    <source>
        <dbReference type="SAM" id="MobiDB-lite"/>
    </source>
</evidence>
<evidence type="ECO:0000313" key="7">
    <source>
        <dbReference type="Proteomes" id="UP000732378"/>
    </source>
</evidence>
<feature type="region of interest" description="Disordered" evidence="4">
    <location>
        <begin position="251"/>
        <end position="270"/>
    </location>
</feature>
<dbReference type="Pfam" id="PF01695">
    <property type="entry name" value="IstB_IS21"/>
    <property type="match status" value="1"/>
</dbReference>
<protein>
    <submittedName>
        <fullName evidence="6">DNA replication protein DnaC</fullName>
    </submittedName>
</protein>
<evidence type="ECO:0000256" key="2">
    <source>
        <dbReference type="ARBA" id="ARBA00022741"/>
    </source>
</evidence>
<name>A0ABS2MEU0_9ACTN</name>
<evidence type="ECO:0000256" key="3">
    <source>
        <dbReference type="ARBA" id="ARBA00022840"/>
    </source>
</evidence>
<dbReference type="InterPro" id="IPR028350">
    <property type="entry name" value="DNAC/IstB-like"/>
</dbReference>
<dbReference type="PANTHER" id="PTHR30050:SF4">
    <property type="entry name" value="ATP-BINDING PROTEIN RV3427C IN INSERTION SEQUENCE-RELATED"/>
    <property type="match status" value="1"/>
</dbReference>
<dbReference type="NCBIfam" id="NF038214">
    <property type="entry name" value="IS21_help_AAA"/>
    <property type="match status" value="1"/>
</dbReference>
<dbReference type="InterPro" id="IPR003593">
    <property type="entry name" value="AAA+_ATPase"/>
</dbReference>
<accession>A0ABS2MEU0</accession>
<dbReference type="SUPFAM" id="SSF52540">
    <property type="entry name" value="P-loop containing nucleoside triphosphate hydrolases"/>
    <property type="match status" value="1"/>
</dbReference>
<dbReference type="Gene3D" id="3.40.50.300">
    <property type="entry name" value="P-loop containing nucleotide triphosphate hydrolases"/>
    <property type="match status" value="1"/>
</dbReference>
<feature type="domain" description="AAA+ ATPase" evidence="5">
    <location>
        <begin position="113"/>
        <end position="246"/>
    </location>
</feature>
<gene>
    <name evidence="6" type="ORF">JOE61_003456</name>
</gene>
<dbReference type="Proteomes" id="UP000732378">
    <property type="component" value="Unassembled WGS sequence"/>
</dbReference>